<keyword evidence="1" id="KW-0732">Signal</keyword>
<evidence type="ECO:0000313" key="3">
    <source>
        <dbReference type="Proteomes" id="UP000287651"/>
    </source>
</evidence>
<protein>
    <recommendedName>
        <fullName evidence="4">Secreted protein</fullName>
    </recommendedName>
</protein>
<feature type="signal peptide" evidence="1">
    <location>
        <begin position="1"/>
        <end position="17"/>
    </location>
</feature>
<proteinExistence type="predicted"/>
<dbReference type="Proteomes" id="UP000287651">
    <property type="component" value="Unassembled WGS sequence"/>
</dbReference>
<name>A0A427B5C8_ENSVE</name>
<organism evidence="2 3">
    <name type="scientific">Ensete ventricosum</name>
    <name type="common">Abyssinian banana</name>
    <name type="synonym">Musa ensete</name>
    <dbReference type="NCBI Taxonomy" id="4639"/>
    <lineage>
        <taxon>Eukaryota</taxon>
        <taxon>Viridiplantae</taxon>
        <taxon>Streptophyta</taxon>
        <taxon>Embryophyta</taxon>
        <taxon>Tracheophyta</taxon>
        <taxon>Spermatophyta</taxon>
        <taxon>Magnoliopsida</taxon>
        <taxon>Liliopsida</taxon>
        <taxon>Zingiberales</taxon>
        <taxon>Musaceae</taxon>
        <taxon>Ensete</taxon>
    </lineage>
</organism>
<evidence type="ECO:0000256" key="1">
    <source>
        <dbReference type="SAM" id="SignalP"/>
    </source>
</evidence>
<feature type="chain" id="PRO_5019493233" description="Secreted protein" evidence="1">
    <location>
        <begin position="18"/>
        <end position="97"/>
    </location>
</feature>
<reference evidence="2 3" key="1">
    <citation type="journal article" date="2014" name="Agronomy (Basel)">
        <title>A Draft Genome Sequence for Ensete ventricosum, the Drought-Tolerant Tree Against Hunger.</title>
        <authorList>
            <person name="Harrison J."/>
            <person name="Moore K.A."/>
            <person name="Paszkiewicz K."/>
            <person name="Jones T."/>
            <person name="Grant M."/>
            <person name="Ambacheew D."/>
            <person name="Muzemil S."/>
            <person name="Studholme D.J."/>
        </authorList>
    </citation>
    <scope>NUCLEOTIDE SEQUENCE [LARGE SCALE GENOMIC DNA]</scope>
</reference>
<comment type="caution">
    <text evidence="2">The sequence shown here is derived from an EMBL/GenBank/DDBJ whole genome shotgun (WGS) entry which is preliminary data.</text>
</comment>
<dbReference type="AlphaFoldDB" id="A0A427B5C8"/>
<gene>
    <name evidence="2" type="ORF">B296_00002424</name>
</gene>
<dbReference type="EMBL" id="AMZH03000453">
    <property type="protein sequence ID" value="RRT83670.1"/>
    <property type="molecule type" value="Genomic_DNA"/>
</dbReference>
<evidence type="ECO:0008006" key="4">
    <source>
        <dbReference type="Google" id="ProtNLM"/>
    </source>
</evidence>
<sequence>MGVALWAFLRAAALVGGSFCPQASPLWVAAAHLRQPLSLAATPCGQPLPQASHDLAAGWPWPTALVVYLGHNRRPLCRGPWPWSATPIGGMAAPIEA</sequence>
<evidence type="ECO:0000313" key="2">
    <source>
        <dbReference type="EMBL" id="RRT83670.1"/>
    </source>
</evidence>
<accession>A0A427B5C8</accession>